<protein>
    <submittedName>
        <fullName evidence="1">Uncharacterized protein</fullName>
    </submittedName>
</protein>
<dbReference type="AlphaFoldDB" id="A0A0G1E8V5"/>
<name>A0A0G1E8V5_9BACT</name>
<reference evidence="1 2" key="1">
    <citation type="journal article" date="2015" name="Nature">
        <title>rRNA introns, odd ribosomes, and small enigmatic genomes across a large radiation of phyla.</title>
        <authorList>
            <person name="Brown C.T."/>
            <person name="Hug L.A."/>
            <person name="Thomas B.C."/>
            <person name="Sharon I."/>
            <person name="Castelle C.J."/>
            <person name="Singh A."/>
            <person name="Wilkins M.J."/>
            <person name="Williams K.H."/>
            <person name="Banfield J.F."/>
        </authorList>
    </citation>
    <scope>NUCLEOTIDE SEQUENCE [LARGE SCALE GENOMIC DNA]</scope>
</reference>
<evidence type="ECO:0000313" key="1">
    <source>
        <dbReference type="EMBL" id="KKS71003.1"/>
    </source>
</evidence>
<proteinExistence type="predicted"/>
<gene>
    <name evidence="1" type="ORF">UV41_C0007G0003</name>
</gene>
<comment type="caution">
    <text evidence="1">The sequence shown here is derived from an EMBL/GenBank/DDBJ whole genome shotgun (WGS) entry which is preliminary data.</text>
</comment>
<sequence>MAGEVVKTVQQVWSDVGLTIMVTEGFGAIPIGEDIFPVLQQHNGKYAFLDGHQARLILPINDPSSMICIRKTRLPANTYTGGLPGAEAVDLKVGMTVRVVYSPALGFQGLVETIDKSLTALPSGIKSYMVGVSGRRQKIQVPYQNLEVIG</sequence>
<accession>A0A0G1E8V5</accession>
<dbReference type="EMBL" id="LCEJ01000007">
    <property type="protein sequence ID" value="KKS71003.1"/>
    <property type="molecule type" value="Genomic_DNA"/>
</dbReference>
<dbReference type="Proteomes" id="UP000034785">
    <property type="component" value="Unassembled WGS sequence"/>
</dbReference>
<organism evidence="1 2">
    <name type="scientific">Candidatus Daviesbacteria bacterium GW2011_GWA2_42_7</name>
    <dbReference type="NCBI Taxonomy" id="1618425"/>
    <lineage>
        <taxon>Bacteria</taxon>
        <taxon>Candidatus Daviesiibacteriota</taxon>
    </lineage>
</organism>
<evidence type="ECO:0000313" key="2">
    <source>
        <dbReference type="Proteomes" id="UP000034785"/>
    </source>
</evidence>